<feature type="non-terminal residue" evidence="1">
    <location>
        <position position="1"/>
    </location>
</feature>
<organism evidence="1 2">
    <name type="scientific">Pristionchus mayeri</name>
    <dbReference type="NCBI Taxonomy" id="1317129"/>
    <lineage>
        <taxon>Eukaryota</taxon>
        <taxon>Metazoa</taxon>
        <taxon>Ecdysozoa</taxon>
        <taxon>Nematoda</taxon>
        <taxon>Chromadorea</taxon>
        <taxon>Rhabditida</taxon>
        <taxon>Rhabditina</taxon>
        <taxon>Diplogasteromorpha</taxon>
        <taxon>Diplogasteroidea</taxon>
        <taxon>Neodiplogasteridae</taxon>
        <taxon>Pristionchus</taxon>
    </lineage>
</organism>
<name>A0AAN4ZC97_9BILA</name>
<evidence type="ECO:0000313" key="1">
    <source>
        <dbReference type="EMBL" id="GMR37329.1"/>
    </source>
</evidence>
<sequence length="124" mass="14029">LIEVSEMCDPCSLPAIHEDPIEVKVADGGKLELTVPAPTNIWHRKFEDGRTEYVETPNPYLEVSNVWRSGELGKDHSPIKVEVGEDGKLMMPVVMPTDSAQYYTYYRADDGVHHYSYFNVKIGN</sequence>
<proteinExistence type="predicted"/>
<protein>
    <submittedName>
        <fullName evidence="1">Uncharacterized protein</fullName>
    </submittedName>
</protein>
<evidence type="ECO:0000313" key="2">
    <source>
        <dbReference type="Proteomes" id="UP001328107"/>
    </source>
</evidence>
<gene>
    <name evidence="1" type="ORF">PMAYCL1PPCAC_07524</name>
</gene>
<reference evidence="2" key="1">
    <citation type="submission" date="2022-10" db="EMBL/GenBank/DDBJ databases">
        <title>Genome assembly of Pristionchus species.</title>
        <authorList>
            <person name="Yoshida K."/>
            <person name="Sommer R.J."/>
        </authorList>
    </citation>
    <scope>NUCLEOTIDE SEQUENCE [LARGE SCALE GENOMIC DNA]</scope>
    <source>
        <strain evidence="2">RS5460</strain>
    </source>
</reference>
<accession>A0AAN4ZC97</accession>
<dbReference type="EMBL" id="BTRK01000002">
    <property type="protein sequence ID" value="GMR37329.1"/>
    <property type="molecule type" value="Genomic_DNA"/>
</dbReference>
<dbReference type="Proteomes" id="UP001328107">
    <property type="component" value="Unassembled WGS sequence"/>
</dbReference>
<comment type="caution">
    <text evidence="1">The sequence shown here is derived from an EMBL/GenBank/DDBJ whole genome shotgun (WGS) entry which is preliminary data.</text>
</comment>
<keyword evidence="2" id="KW-1185">Reference proteome</keyword>
<dbReference type="AlphaFoldDB" id="A0AAN4ZC97"/>